<dbReference type="Pfam" id="PF12802">
    <property type="entry name" value="MarR_2"/>
    <property type="match status" value="1"/>
</dbReference>
<dbReference type="PANTHER" id="PTHR33164:SF106">
    <property type="entry name" value="TRANSCRIPTIONAL REGULATORY PROTEIN"/>
    <property type="match status" value="1"/>
</dbReference>
<proteinExistence type="predicted"/>
<evidence type="ECO:0000313" key="4">
    <source>
        <dbReference type="Proteomes" id="UP001597063"/>
    </source>
</evidence>
<gene>
    <name evidence="3" type="ORF">ACFQZM_22455</name>
</gene>
<accession>A0ABW2XPH9</accession>
<dbReference type="SUPFAM" id="SSF46785">
    <property type="entry name" value="Winged helix' DNA-binding domain"/>
    <property type="match status" value="1"/>
</dbReference>
<dbReference type="EMBL" id="JBHTGP010000012">
    <property type="protein sequence ID" value="MFD0687278.1"/>
    <property type="molecule type" value="Genomic_DNA"/>
</dbReference>
<keyword evidence="4" id="KW-1185">Reference proteome</keyword>
<dbReference type="SMART" id="SM00347">
    <property type="entry name" value="HTH_MARR"/>
    <property type="match status" value="1"/>
</dbReference>
<dbReference type="RefSeq" id="WP_131760884.1">
    <property type="nucleotide sequence ID" value="NZ_CAACUY010000135.1"/>
</dbReference>
<feature type="region of interest" description="Disordered" evidence="1">
    <location>
        <begin position="157"/>
        <end position="183"/>
    </location>
</feature>
<dbReference type="InterPro" id="IPR039422">
    <property type="entry name" value="MarR/SlyA-like"/>
</dbReference>
<dbReference type="InterPro" id="IPR036388">
    <property type="entry name" value="WH-like_DNA-bd_sf"/>
</dbReference>
<evidence type="ECO:0000256" key="1">
    <source>
        <dbReference type="SAM" id="MobiDB-lite"/>
    </source>
</evidence>
<comment type="caution">
    <text evidence="3">The sequence shown here is derived from an EMBL/GenBank/DDBJ whole genome shotgun (WGS) entry which is preliminary data.</text>
</comment>
<dbReference type="Proteomes" id="UP001597063">
    <property type="component" value="Unassembled WGS sequence"/>
</dbReference>
<dbReference type="PANTHER" id="PTHR33164">
    <property type="entry name" value="TRANSCRIPTIONAL REGULATOR, MARR FAMILY"/>
    <property type="match status" value="1"/>
</dbReference>
<dbReference type="PROSITE" id="PS50995">
    <property type="entry name" value="HTH_MARR_2"/>
    <property type="match status" value="1"/>
</dbReference>
<feature type="domain" description="HTH marR-type" evidence="2">
    <location>
        <begin position="13"/>
        <end position="149"/>
    </location>
</feature>
<evidence type="ECO:0000259" key="2">
    <source>
        <dbReference type="PROSITE" id="PS50995"/>
    </source>
</evidence>
<dbReference type="InterPro" id="IPR000835">
    <property type="entry name" value="HTH_MarR-typ"/>
</dbReference>
<name>A0ABW2XPH9_9ACTN</name>
<dbReference type="InterPro" id="IPR036390">
    <property type="entry name" value="WH_DNA-bd_sf"/>
</dbReference>
<sequence>MAGDEHPEDGERAELAERIVHGLARRHSTATVLLHHAAAERLGLGPTDHKCLDLLREHGGLTGSRLAALTGLTSGAVSGVVARLERAGHLRREPDPDDGRKQLLRPVTERVEEIDAVFGPLRGDMAELLAGFDGRQLAAIAAFLTGGAELSLRHAAQMRAHARAGDPPPAPGGAGPERKAARP</sequence>
<evidence type="ECO:0000313" key="3">
    <source>
        <dbReference type="EMBL" id="MFD0687278.1"/>
    </source>
</evidence>
<protein>
    <submittedName>
        <fullName evidence="3">MarR family winged helix-turn-helix transcriptional regulator</fullName>
    </submittedName>
</protein>
<organism evidence="3 4">
    <name type="scientific">Actinomadura fibrosa</name>
    <dbReference type="NCBI Taxonomy" id="111802"/>
    <lineage>
        <taxon>Bacteria</taxon>
        <taxon>Bacillati</taxon>
        <taxon>Actinomycetota</taxon>
        <taxon>Actinomycetes</taxon>
        <taxon>Streptosporangiales</taxon>
        <taxon>Thermomonosporaceae</taxon>
        <taxon>Actinomadura</taxon>
    </lineage>
</organism>
<dbReference type="Gene3D" id="1.10.10.10">
    <property type="entry name" value="Winged helix-like DNA-binding domain superfamily/Winged helix DNA-binding domain"/>
    <property type="match status" value="1"/>
</dbReference>
<reference evidence="4" key="1">
    <citation type="journal article" date="2019" name="Int. J. Syst. Evol. Microbiol.">
        <title>The Global Catalogue of Microorganisms (GCM) 10K type strain sequencing project: providing services to taxonomists for standard genome sequencing and annotation.</title>
        <authorList>
            <consortium name="The Broad Institute Genomics Platform"/>
            <consortium name="The Broad Institute Genome Sequencing Center for Infectious Disease"/>
            <person name="Wu L."/>
            <person name="Ma J."/>
        </authorList>
    </citation>
    <scope>NUCLEOTIDE SEQUENCE [LARGE SCALE GENOMIC DNA]</scope>
    <source>
        <strain evidence="4">JCM 9371</strain>
    </source>
</reference>